<evidence type="ECO:0000256" key="1">
    <source>
        <dbReference type="SAM" id="Phobius"/>
    </source>
</evidence>
<reference evidence="2" key="3">
    <citation type="submission" date="2025-09" db="UniProtKB">
        <authorList>
            <consortium name="Ensembl"/>
        </authorList>
    </citation>
    <scope>IDENTIFICATION</scope>
    <source>
        <strain evidence="2">Thoroughbred</strain>
    </source>
</reference>
<dbReference type="PANTHER" id="PTHR37858:SF1">
    <property type="entry name" value="CHROMOSOME 1 OPEN READING FRAME 185"/>
    <property type="match status" value="1"/>
</dbReference>
<keyword evidence="3" id="KW-1185">Reference proteome</keyword>
<name>A0A9L0SVI7_HORSE</name>
<feature type="transmembrane region" description="Helical" evidence="1">
    <location>
        <begin position="76"/>
        <end position="102"/>
    </location>
</feature>
<accession>A0A9L0SVI7</accession>
<keyword evidence="1" id="KW-0472">Membrane</keyword>
<evidence type="ECO:0000313" key="3">
    <source>
        <dbReference type="Proteomes" id="UP000002281"/>
    </source>
</evidence>
<reference evidence="2 3" key="1">
    <citation type="journal article" date="2009" name="Science">
        <title>Genome sequence, comparative analysis, and population genetics of the domestic horse.</title>
        <authorList>
            <consortium name="Broad Institute Genome Sequencing Platform"/>
            <consortium name="Broad Institute Whole Genome Assembly Team"/>
            <person name="Wade C.M."/>
            <person name="Giulotto E."/>
            <person name="Sigurdsson S."/>
            <person name="Zoli M."/>
            <person name="Gnerre S."/>
            <person name="Imsland F."/>
            <person name="Lear T.L."/>
            <person name="Adelson D.L."/>
            <person name="Bailey E."/>
            <person name="Bellone R.R."/>
            <person name="Bloecker H."/>
            <person name="Distl O."/>
            <person name="Edgar R.C."/>
            <person name="Garber M."/>
            <person name="Leeb T."/>
            <person name="Mauceli E."/>
            <person name="MacLeod J.N."/>
            <person name="Penedo M.C.T."/>
            <person name="Raison J.M."/>
            <person name="Sharpe T."/>
            <person name="Vogel J."/>
            <person name="Andersson L."/>
            <person name="Antczak D.F."/>
            <person name="Biagi T."/>
            <person name="Binns M.M."/>
            <person name="Chowdhary B.P."/>
            <person name="Coleman S.J."/>
            <person name="Della Valle G."/>
            <person name="Fryc S."/>
            <person name="Guerin G."/>
            <person name="Hasegawa T."/>
            <person name="Hill E.W."/>
            <person name="Jurka J."/>
            <person name="Kiialainen A."/>
            <person name="Lindgren G."/>
            <person name="Liu J."/>
            <person name="Magnani E."/>
            <person name="Mickelson J.R."/>
            <person name="Murray J."/>
            <person name="Nergadze S.G."/>
            <person name="Onofrio R."/>
            <person name="Pedroni S."/>
            <person name="Piras M.F."/>
            <person name="Raudsepp T."/>
            <person name="Rocchi M."/>
            <person name="Roeed K.H."/>
            <person name="Ryder O.A."/>
            <person name="Searle S."/>
            <person name="Skow L."/>
            <person name="Swinburne J.E."/>
            <person name="Syvaenen A.C."/>
            <person name="Tozaki T."/>
            <person name="Valberg S.J."/>
            <person name="Vaudin M."/>
            <person name="White J.R."/>
            <person name="Zody M.C."/>
            <person name="Lander E.S."/>
            <person name="Lindblad-Toh K."/>
        </authorList>
    </citation>
    <scope>NUCLEOTIDE SEQUENCE [LARGE SCALE GENOMIC DNA]</scope>
    <source>
        <strain evidence="2 3">Thoroughbred</strain>
    </source>
</reference>
<dbReference type="GeneTree" id="ENSGT00390000000797"/>
<dbReference type="PANTHER" id="PTHR37858">
    <property type="entry name" value="HYPOTHETICAL PROTEIN LOC689589"/>
    <property type="match status" value="1"/>
</dbReference>
<gene>
    <name evidence="2" type="primary">C1orf185</name>
</gene>
<proteinExistence type="predicted"/>
<dbReference type="InterPro" id="IPR031695">
    <property type="entry name" value="DUF4718"/>
</dbReference>
<evidence type="ECO:0000313" key="2">
    <source>
        <dbReference type="Ensembl" id="ENSECAP00000077999.1"/>
    </source>
</evidence>
<dbReference type="Proteomes" id="UP000002281">
    <property type="component" value="Chromosome 2"/>
</dbReference>
<dbReference type="AlphaFoldDB" id="A0A9L0SVI7"/>
<dbReference type="Pfam" id="PF15842">
    <property type="entry name" value="DUF4718"/>
    <property type="match status" value="1"/>
</dbReference>
<reference evidence="2" key="2">
    <citation type="submission" date="2025-08" db="UniProtKB">
        <authorList>
            <consortium name="Ensembl"/>
        </authorList>
    </citation>
    <scope>IDENTIFICATION</scope>
    <source>
        <strain evidence="2">Thoroughbred</strain>
    </source>
</reference>
<dbReference type="Ensembl" id="ENSECAT00000104569.1">
    <property type="protein sequence ID" value="ENSECAP00000077999.1"/>
    <property type="gene ID" value="ENSECAG00000025041.3"/>
</dbReference>
<organism evidence="2 3">
    <name type="scientific">Equus caballus</name>
    <name type="common">Horse</name>
    <dbReference type="NCBI Taxonomy" id="9796"/>
    <lineage>
        <taxon>Eukaryota</taxon>
        <taxon>Metazoa</taxon>
        <taxon>Chordata</taxon>
        <taxon>Craniata</taxon>
        <taxon>Vertebrata</taxon>
        <taxon>Euteleostomi</taxon>
        <taxon>Mammalia</taxon>
        <taxon>Eutheria</taxon>
        <taxon>Laurasiatheria</taxon>
        <taxon>Perissodactyla</taxon>
        <taxon>Equidae</taxon>
        <taxon>Equus</taxon>
    </lineage>
</organism>
<sequence>PGSPGTQSQLRPPPARTPVCLPARLPSPDFGASSTLGFGSRAPWSGRRAAAIGKQRRRPVAGACPSPHPAGVFNHLTYFLAAGAVTLGIGFFALASALWFLICKRREIFQNSQFKATDERCRQRPSKAKSKCQSQCVFISRNFHTGRFQSQEEQRRKETAPIKAIKGHSKDGFCLTTKKVTRDPSESSLATNRSSVTLGLSALPSDSHYSQSIEAADDWFSDDSLARKSSPMPLLREPLMEKVFSYLSTISLEDCPENVLNMALYDNQKDDSIKEVFSQGNAEVEIQNLQHNIE</sequence>
<protein>
    <submittedName>
        <fullName evidence="2">Chromosome 2 C1orf185 homolog</fullName>
    </submittedName>
</protein>
<keyword evidence="1" id="KW-1133">Transmembrane helix</keyword>
<keyword evidence="1" id="KW-0812">Transmembrane</keyword>